<proteinExistence type="predicted"/>
<reference evidence="2" key="2">
    <citation type="submission" date="2015-02" db="EMBL/GenBank/DDBJ databases">
        <title>Complete Genome Sequence of Pelosinus fermentans JBW45.</title>
        <authorList>
            <person name="De Leon K.B."/>
            <person name="Utturkar S.M."/>
            <person name="Camilleri L.B."/>
            <person name="Arkin A.P."/>
            <person name="Fields M.W."/>
            <person name="Brown S.D."/>
            <person name="Wall J.D."/>
        </authorList>
    </citation>
    <scope>NUCLEOTIDE SEQUENCE [LARGE SCALE GENOMIC DNA]</scope>
    <source>
        <strain evidence="2">JBW45</strain>
    </source>
</reference>
<dbReference type="InterPro" id="IPR020037">
    <property type="entry name" value="DUF4312"/>
</dbReference>
<evidence type="ECO:0000313" key="2">
    <source>
        <dbReference type="Proteomes" id="UP000005361"/>
    </source>
</evidence>
<dbReference type="Pfam" id="PF14189">
    <property type="entry name" value="DUF4312"/>
    <property type="match status" value="1"/>
</dbReference>
<gene>
    <name evidence="1" type="ORF">JBW_01371</name>
</gene>
<organism evidence="1 2">
    <name type="scientific">Pelosinus fermentans JBW45</name>
    <dbReference type="NCBI Taxonomy" id="1192197"/>
    <lineage>
        <taxon>Bacteria</taxon>
        <taxon>Bacillati</taxon>
        <taxon>Bacillota</taxon>
        <taxon>Negativicutes</taxon>
        <taxon>Selenomonadales</taxon>
        <taxon>Sporomusaceae</taxon>
        <taxon>Pelosinus</taxon>
    </lineage>
</organism>
<dbReference type="Proteomes" id="UP000005361">
    <property type="component" value="Chromosome"/>
</dbReference>
<dbReference type="STRING" id="1192197.JBW_01371"/>
<sequence>MYKELKHTLSLSGTGESKERAFNDVFSQIKPLVARTFSSVILQIEPQDVEVVSAMETSYVEKFLGFLFPRRRVRYDILVTVTVQLRMIDTEKIKFEKRNEELSTTQRILRMQ</sequence>
<dbReference type="HOGENOM" id="CLU_164683_1_0_9"/>
<dbReference type="KEGG" id="pft:JBW_01371"/>
<accession>I9NRA1</accession>
<dbReference type="AlphaFoldDB" id="I9NRA1"/>
<name>I9NRA1_9FIRM</name>
<dbReference type="EMBL" id="CP010978">
    <property type="protein sequence ID" value="AJQ26723.1"/>
    <property type="molecule type" value="Genomic_DNA"/>
</dbReference>
<reference evidence="1 2" key="1">
    <citation type="journal article" date="2015" name="Genome Announc.">
        <title>Complete Genome Sequence of Pelosinus fermentans JBW45, a Member of a Remarkably Competitive Group of Negativicutes in the Firmicutes Phylum.</title>
        <authorList>
            <person name="De Leon K.B."/>
            <person name="Utturkar S.M."/>
            <person name="Camilleri L.B."/>
            <person name="Elias D.A."/>
            <person name="Arkin A.P."/>
            <person name="Fields M.W."/>
            <person name="Brown S.D."/>
            <person name="Wall J.D."/>
        </authorList>
    </citation>
    <scope>NUCLEOTIDE SEQUENCE [LARGE SCALE GENOMIC DNA]</scope>
    <source>
        <strain evidence="1 2">JBW45</strain>
    </source>
</reference>
<evidence type="ECO:0000313" key="1">
    <source>
        <dbReference type="EMBL" id="AJQ26723.1"/>
    </source>
</evidence>
<dbReference type="OrthoDB" id="4202626at2"/>
<protein>
    <recommendedName>
        <fullName evidence="3">DUF4312 family protein</fullName>
    </recommendedName>
</protein>
<evidence type="ECO:0008006" key="3">
    <source>
        <dbReference type="Google" id="ProtNLM"/>
    </source>
</evidence>